<dbReference type="RefSeq" id="WP_151046801.1">
    <property type="nucleotide sequence ID" value="NZ_VZUL01000003.1"/>
</dbReference>
<name>A0A6A1TNM2_NEOGA</name>
<reference evidence="8 9" key="1">
    <citation type="submission" date="2019-09" db="EMBL/GenBank/DDBJ databases">
        <title>Genome sequencing of Ng87 strain.</title>
        <authorList>
            <person name="Karasev E.S."/>
            <person name="Andronov E."/>
        </authorList>
    </citation>
    <scope>NUCLEOTIDE SEQUENCE [LARGE SCALE GENOMIC DNA]</scope>
    <source>
        <strain evidence="8 9">Ng87</strain>
    </source>
</reference>
<gene>
    <name evidence="8" type="ORF">F4V91_29025</name>
</gene>
<dbReference type="PANTHER" id="PTHR45663:SF11">
    <property type="entry name" value="GEO12009P1"/>
    <property type="match status" value="1"/>
</dbReference>
<evidence type="ECO:0000256" key="5">
    <source>
        <dbReference type="ARBA" id="ARBA00023284"/>
    </source>
</evidence>
<dbReference type="PANTHER" id="PTHR45663">
    <property type="entry name" value="GEO12009P1"/>
    <property type="match status" value="1"/>
</dbReference>
<accession>A0A6A1TNM2</accession>
<feature type="domain" description="Thioredoxin" evidence="7">
    <location>
        <begin position="1"/>
        <end position="108"/>
    </location>
</feature>
<keyword evidence="5" id="KW-0676">Redox-active center</keyword>
<evidence type="ECO:0000313" key="9">
    <source>
        <dbReference type="Proteomes" id="UP000386575"/>
    </source>
</evidence>
<dbReference type="EMBL" id="VZUL01000003">
    <property type="protein sequence ID" value="KAB1083539.1"/>
    <property type="molecule type" value="Genomic_DNA"/>
</dbReference>
<dbReference type="Proteomes" id="UP000386575">
    <property type="component" value="Unassembled WGS sequence"/>
</dbReference>
<dbReference type="Gene3D" id="3.40.30.10">
    <property type="entry name" value="Glutaredoxin"/>
    <property type="match status" value="1"/>
</dbReference>
<dbReference type="PIRSF" id="PIRSF000077">
    <property type="entry name" value="Thioredoxin"/>
    <property type="match status" value="1"/>
</dbReference>
<evidence type="ECO:0000256" key="6">
    <source>
        <dbReference type="PIRNR" id="PIRNR000077"/>
    </source>
</evidence>
<evidence type="ECO:0000313" key="8">
    <source>
        <dbReference type="EMBL" id="KAB1083539.1"/>
    </source>
</evidence>
<evidence type="ECO:0000256" key="3">
    <source>
        <dbReference type="ARBA" id="ARBA00022982"/>
    </source>
</evidence>
<dbReference type="InterPro" id="IPR005746">
    <property type="entry name" value="Thioredoxin"/>
</dbReference>
<keyword evidence="3" id="KW-0249">Electron transport</keyword>
<dbReference type="PROSITE" id="PS51352">
    <property type="entry name" value="THIOREDOXIN_2"/>
    <property type="match status" value="1"/>
</dbReference>
<evidence type="ECO:0000256" key="1">
    <source>
        <dbReference type="ARBA" id="ARBA00008987"/>
    </source>
</evidence>
<dbReference type="InterPro" id="IPR013766">
    <property type="entry name" value="Thioredoxin_domain"/>
</dbReference>
<dbReference type="GO" id="GO:0045454">
    <property type="term" value="P:cell redox homeostasis"/>
    <property type="evidence" value="ECO:0007669"/>
    <property type="project" value="TreeGrafter"/>
</dbReference>
<dbReference type="SUPFAM" id="SSF52833">
    <property type="entry name" value="Thioredoxin-like"/>
    <property type="match status" value="1"/>
</dbReference>
<dbReference type="GO" id="GO:0015035">
    <property type="term" value="F:protein-disulfide reductase activity"/>
    <property type="evidence" value="ECO:0007669"/>
    <property type="project" value="InterPro"/>
</dbReference>
<sequence length="114" mass="12381">MTIVKARNGDDFADSVLSSPKPALVFFTSLKCRPTSAIAPLIEDISEELADEMTVVELDIDENPELANRFRVSATPTLAIFNEGKIIGISKGNRPKSALLAFIRGANIIVQYSD</sequence>
<evidence type="ECO:0000259" key="7">
    <source>
        <dbReference type="PROSITE" id="PS51352"/>
    </source>
</evidence>
<evidence type="ECO:0000256" key="2">
    <source>
        <dbReference type="ARBA" id="ARBA00022448"/>
    </source>
</evidence>
<protein>
    <recommendedName>
        <fullName evidence="6">Thioredoxin</fullName>
    </recommendedName>
</protein>
<organism evidence="8 9">
    <name type="scientific">Neorhizobium galegae</name>
    <name type="common">Rhizobium galegae</name>
    <dbReference type="NCBI Taxonomy" id="399"/>
    <lineage>
        <taxon>Bacteria</taxon>
        <taxon>Pseudomonadati</taxon>
        <taxon>Pseudomonadota</taxon>
        <taxon>Alphaproteobacteria</taxon>
        <taxon>Hyphomicrobiales</taxon>
        <taxon>Rhizobiaceae</taxon>
        <taxon>Rhizobium/Agrobacterium group</taxon>
        <taxon>Neorhizobium</taxon>
    </lineage>
</organism>
<comment type="similarity">
    <text evidence="1 6">Belongs to the thioredoxin family.</text>
</comment>
<comment type="caution">
    <text evidence="8">The sequence shown here is derived from an EMBL/GenBank/DDBJ whole genome shotgun (WGS) entry which is preliminary data.</text>
</comment>
<keyword evidence="4" id="KW-1015">Disulfide bond</keyword>
<evidence type="ECO:0000256" key="4">
    <source>
        <dbReference type="ARBA" id="ARBA00023157"/>
    </source>
</evidence>
<dbReference type="Pfam" id="PF00085">
    <property type="entry name" value="Thioredoxin"/>
    <property type="match status" value="1"/>
</dbReference>
<proteinExistence type="inferred from homology"/>
<dbReference type="CDD" id="cd02947">
    <property type="entry name" value="TRX_family"/>
    <property type="match status" value="1"/>
</dbReference>
<dbReference type="GO" id="GO:0005829">
    <property type="term" value="C:cytosol"/>
    <property type="evidence" value="ECO:0007669"/>
    <property type="project" value="TreeGrafter"/>
</dbReference>
<dbReference type="InterPro" id="IPR036249">
    <property type="entry name" value="Thioredoxin-like_sf"/>
</dbReference>
<keyword evidence="2" id="KW-0813">Transport</keyword>
<dbReference type="AlphaFoldDB" id="A0A6A1TNM2"/>